<dbReference type="Pfam" id="PF00078">
    <property type="entry name" value="RVT_1"/>
    <property type="match status" value="1"/>
</dbReference>
<evidence type="ECO:0000313" key="4">
    <source>
        <dbReference type="Proteomes" id="UP001151760"/>
    </source>
</evidence>
<proteinExistence type="predicted"/>
<dbReference type="PANTHER" id="PTHR33116">
    <property type="entry name" value="REVERSE TRANSCRIPTASE ZINC-BINDING DOMAIN-CONTAINING PROTEIN-RELATED-RELATED"/>
    <property type="match status" value="1"/>
</dbReference>
<dbReference type="SUPFAM" id="SSF56219">
    <property type="entry name" value="DNase I-like"/>
    <property type="match status" value="1"/>
</dbReference>
<comment type="caution">
    <text evidence="3">The sequence shown here is derived from an EMBL/GenBank/DDBJ whole genome shotgun (WGS) entry which is preliminary data.</text>
</comment>
<dbReference type="PROSITE" id="PS50878">
    <property type="entry name" value="RT_POL"/>
    <property type="match status" value="1"/>
</dbReference>
<feature type="region of interest" description="Disordered" evidence="1">
    <location>
        <begin position="1"/>
        <end position="48"/>
    </location>
</feature>
<evidence type="ECO:0000313" key="3">
    <source>
        <dbReference type="EMBL" id="GJT48238.1"/>
    </source>
</evidence>
<keyword evidence="3" id="KW-0808">Transferase</keyword>
<gene>
    <name evidence="3" type="ORF">Tco_0974395</name>
</gene>
<dbReference type="Pfam" id="PF13966">
    <property type="entry name" value="zf-RVT"/>
    <property type="match status" value="1"/>
</dbReference>
<dbReference type="Gene3D" id="3.60.10.10">
    <property type="entry name" value="Endonuclease/exonuclease/phosphatase"/>
    <property type="match status" value="1"/>
</dbReference>
<reference evidence="3" key="2">
    <citation type="submission" date="2022-01" db="EMBL/GenBank/DDBJ databases">
        <authorList>
            <person name="Yamashiro T."/>
            <person name="Shiraishi A."/>
            <person name="Satake H."/>
            <person name="Nakayama K."/>
        </authorList>
    </citation>
    <scope>NUCLEOTIDE SEQUENCE</scope>
</reference>
<dbReference type="InterPro" id="IPR005135">
    <property type="entry name" value="Endo/exonuclease/phosphatase"/>
</dbReference>
<dbReference type="InterPro" id="IPR036691">
    <property type="entry name" value="Endo/exonu/phosph_ase_sf"/>
</dbReference>
<feature type="domain" description="Reverse transcriptase" evidence="2">
    <location>
        <begin position="879"/>
        <end position="1156"/>
    </location>
</feature>
<dbReference type="GO" id="GO:0003964">
    <property type="term" value="F:RNA-directed DNA polymerase activity"/>
    <property type="evidence" value="ECO:0007669"/>
    <property type="project" value="UniProtKB-KW"/>
</dbReference>
<dbReference type="Pfam" id="PF03372">
    <property type="entry name" value="Exo_endo_phos"/>
    <property type="match status" value="1"/>
</dbReference>
<feature type="region of interest" description="Disordered" evidence="1">
    <location>
        <begin position="347"/>
        <end position="376"/>
    </location>
</feature>
<accession>A0ABQ5EBI9</accession>
<dbReference type="InterPro" id="IPR026960">
    <property type="entry name" value="RVT-Znf"/>
</dbReference>
<name>A0ABQ5EBI9_9ASTR</name>
<dbReference type="PANTHER" id="PTHR33116:SF78">
    <property type="entry name" value="OS12G0587133 PROTEIN"/>
    <property type="match status" value="1"/>
</dbReference>
<sequence length="1611" mass="184870">MGSHHLHANVARFQRPPAVNSGGYTHQNGNYVPKKTEANSNNGHRTDKRSYVNVVNGDTKSTEACEPALLLDESCLNQLDYSLGLLGKVKEFSSFDNMRMVLGNEGFDDINLRYMGGMWIMIDFKTEDTKAKFQSCLGATSWFSLLIQASKEFVIDERITWVDIEGIPLKLWSESTFNRIAAKWGKMLYLEKLDEGCLYSKRLCILTTGKSNILETFKIIHKGKRFLVRAKETMGWIPDFDEQEEDNSESEDEQSVGFIKEDFDGSDVEKEGDNNVSMVPDSVKEDVNVQAEEKGNDFDVNNSLDPFELYSLLNKKRNVEEKMDKSNETVSIPFPPGFTPCDETEVECDKKSMGNNEGSGSDNEKGESVSIGSRKSNKIEIKRTGGSLLTVMEELIKVGKTMGYNMEGCLNPKAKKDWVKEICVSHKVNFLTLQETKMEDISLIDVKCCWGNYAFEYVYSPAVGNSGGILCVWEKSAFKKNNSTISDYFVMISGSWLCSGVNLLIISVYAPQEYAEKKMLWDYLVHVISKWDGEVIVMGDFNEVRFKNERFGSLFHAHGADAFNRFILQANLQEIPLGGCSFTWCHRSAKKMSKLDRFLMSEGLLGVNPNFSALTLDRYLSDHRPIMLRDSSHDYGPIPFRMYHYWFEIDGFEEMISKAWCECPIVEVNPMLYLMYKMKFLKKCIREWNGKRQSNKCKKRAFKKDLHDLEIVIDQGNATDDILYKRMEIIKDIQEAEKVDNLEAAQKAKIKWAIEGDENTKFYHGILNKKRNQLGIRGVLKDGMWIDNPAMVKKEFLEHFSTRFQQPRRIRPVINIDFPRTISELKKNELEGDISYQEIKRAVWDCGIDKSPGPDGVTFGFIRRYWSLIEKDVVAAVQHFFTSGNFPKGCNASFIALIPKIPDAKLVKDFRPISLIGSLYKIIAKILANRLVGVLGDLVSEVQSAFVADRQILDGPLILNEVLQWCKAKKKQTFIFKIDFEKAYDSVRWDFLGDVLNRFGFGAKWCGWIQECLRSSRGSVLVNGSTTEEFQFYKGLKQGDPLSPFLFILVMESLHLSFKRVEDAGMFNGIKINSSMTLSHMFYADDAIFMGQWSKRNIDTLMYMLKCFERASGLSINLSKSKLMGLAVSIEKVEEVTRHIGCGILNTPFSFLGSKVGGCMSRIKSWDEVIDKMVNRLSKWKMKTLSIGGRLTLLKAVFGSMPIYHMSIFKVPMLVLQRMESIRCHFFNGNDLDSKRSIWVSWNKVLTSKEKGGLGVSSLFALNRALMFKWVWRFFNQSDSLWVRVIHAIHGVDGRIGRAGNVGHTSIWCDIIKEMDRLASHGIDLISMMHKKIGNGSNTSFWKDRWRGEQRLKEVFPRIYALEVNKHISVAFKFEQTSLSSSLRRMPRSGIESEQWDHLLDSLEGVMLSPSEDRWSWDLNGSGEFSVASARRYIDNNRLPDISSKTRWIKEVPIKVNVHAWKVRINGLPTRWNISRRGIDIPSILCPLCETGVESSKHLFFNCSVVRAIFRRVCIWWDVSYMELDSFDEWISWITNLRLPSKHKRLLEGVCYGLWWFIWAFRNKKIFGIVPSSKANIFDDLVLSSFFWCRYRCKATFSWVDWLKNPHLVSL</sequence>
<protein>
    <submittedName>
        <fullName evidence="3">RNA-directed DNA polymerase, eukaryota</fullName>
    </submittedName>
</protein>
<reference evidence="3" key="1">
    <citation type="journal article" date="2022" name="Int. J. Mol. Sci.">
        <title>Draft Genome of Tanacetum Coccineum: Genomic Comparison of Closely Related Tanacetum-Family Plants.</title>
        <authorList>
            <person name="Yamashiro T."/>
            <person name="Shiraishi A."/>
            <person name="Nakayama K."/>
            <person name="Satake H."/>
        </authorList>
    </citation>
    <scope>NUCLEOTIDE SEQUENCE</scope>
</reference>
<evidence type="ECO:0000256" key="1">
    <source>
        <dbReference type="SAM" id="MobiDB-lite"/>
    </source>
</evidence>
<dbReference type="InterPro" id="IPR000477">
    <property type="entry name" value="RT_dom"/>
</dbReference>
<keyword evidence="3" id="KW-0548">Nucleotidyltransferase</keyword>
<dbReference type="CDD" id="cd01650">
    <property type="entry name" value="RT_nLTR_like"/>
    <property type="match status" value="1"/>
</dbReference>
<dbReference type="InterPro" id="IPR043502">
    <property type="entry name" value="DNA/RNA_pol_sf"/>
</dbReference>
<organism evidence="3 4">
    <name type="scientific">Tanacetum coccineum</name>
    <dbReference type="NCBI Taxonomy" id="301880"/>
    <lineage>
        <taxon>Eukaryota</taxon>
        <taxon>Viridiplantae</taxon>
        <taxon>Streptophyta</taxon>
        <taxon>Embryophyta</taxon>
        <taxon>Tracheophyta</taxon>
        <taxon>Spermatophyta</taxon>
        <taxon>Magnoliopsida</taxon>
        <taxon>eudicotyledons</taxon>
        <taxon>Gunneridae</taxon>
        <taxon>Pentapetalae</taxon>
        <taxon>asterids</taxon>
        <taxon>campanulids</taxon>
        <taxon>Asterales</taxon>
        <taxon>Asteraceae</taxon>
        <taxon>Asteroideae</taxon>
        <taxon>Anthemideae</taxon>
        <taxon>Anthemidinae</taxon>
        <taxon>Tanacetum</taxon>
    </lineage>
</organism>
<evidence type="ECO:0000259" key="2">
    <source>
        <dbReference type="PROSITE" id="PS50878"/>
    </source>
</evidence>
<keyword evidence="4" id="KW-1185">Reference proteome</keyword>
<dbReference type="Proteomes" id="UP001151760">
    <property type="component" value="Unassembled WGS sequence"/>
</dbReference>
<dbReference type="SUPFAM" id="SSF56672">
    <property type="entry name" value="DNA/RNA polymerases"/>
    <property type="match status" value="1"/>
</dbReference>
<keyword evidence="3" id="KW-0695">RNA-directed DNA polymerase</keyword>
<dbReference type="EMBL" id="BQNB010016137">
    <property type="protein sequence ID" value="GJT48238.1"/>
    <property type="molecule type" value="Genomic_DNA"/>
</dbReference>